<dbReference type="EnsemblProtists" id="PYU1_T014778">
    <property type="protein sequence ID" value="PYU1_T014778"/>
    <property type="gene ID" value="PYU1_G014747"/>
</dbReference>
<dbReference type="eggNOG" id="KOG4266">
    <property type="taxonomic scope" value="Eukaryota"/>
</dbReference>
<dbReference type="HOGENOM" id="CLU_010466_0_0_1"/>
<proteinExistence type="inferred from homology"/>
<dbReference type="InterPro" id="IPR013087">
    <property type="entry name" value="Znf_C2H2_type"/>
</dbReference>
<keyword evidence="4" id="KW-0720">Serine protease</keyword>
<evidence type="ECO:0000259" key="10">
    <source>
        <dbReference type="PROSITE" id="PS50835"/>
    </source>
</evidence>
<dbReference type="Proteomes" id="UP000019132">
    <property type="component" value="Unassembled WGS sequence"/>
</dbReference>
<dbReference type="SUPFAM" id="SSF52743">
    <property type="entry name" value="Subtilisin-like"/>
    <property type="match status" value="1"/>
</dbReference>
<evidence type="ECO:0000256" key="6">
    <source>
        <dbReference type="ARBA" id="ARBA00023619"/>
    </source>
</evidence>
<dbReference type="EMBL" id="GL376579">
    <property type="status" value="NOT_ANNOTATED_CDS"/>
    <property type="molecule type" value="Genomic_DNA"/>
</dbReference>
<evidence type="ECO:0000313" key="11">
    <source>
        <dbReference type="EnsemblProtists" id="PYU1_T014778"/>
    </source>
</evidence>
<protein>
    <recommendedName>
        <fullName evidence="6">subtilisin</fullName>
        <ecNumber evidence="6">3.4.21.62</ecNumber>
    </recommendedName>
</protein>
<feature type="chain" id="PRO_5003873089" description="subtilisin" evidence="9">
    <location>
        <begin position="25"/>
        <end position="878"/>
    </location>
</feature>
<feature type="signal peptide" evidence="9">
    <location>
        <begin position="1"/>
        <end position="24"/>
    </location>
</feature>
<dbReference type="EC" id="3.4.21.62" evidence="6"/>
<dbReference type="InParanoid" id="K3XC29"/>
<dbReference type="PROSITE" id="PS50835">
    <property type="entry name" value="IG_LIKE"/>
    <property type="match status" value="1"/>
</dbReference>
<evidence type="ECO:0000256" key="7">
    <source>
        <dbReference type="SAM" id="MobiDB-lite"/>
    </source>
</evidence>
<dbReference type="PANTHER" id="PTHR43399:SF4">
    <property type="entry name" value="CELL WALL-ASSOCIATED PROTEASE"/>
    <property type="match status" value="1"/>
</dbReference>
<accession>K3XC29</accession>
<evidence type="ECO:0000256" key="8">
    <source>
        <dbReference type="SAM" id="Phobius"/>
    </source>
</evidence>
<keyword evidence="2" id="KW-0645">Protease</keyword>
<evidence type="ECO:0000256" key="9">
    <source>
        <dbReference type="SAM" id="SignalP"/>
    </source>
</evidence>
<dbReference type="Gene3D" id="2.60.120.380">
    <property type="match status" value="1"/>
</dbReference>
<sequence length="878" mass="93831">MAPPRKLWAVVAVAAALLCGPAAALHEGDAGGSDLVIDARGLAFASAQALCAYHCKKTHFAYRRRLHGAASECSEERCGAYMDAGVRRALTAAQDSAGSSENEDGPVTVKASHMSEDDNSVERVNFLSCQSVAQSDMVLAFEMKRDDANASVFQGFHEAFFSAFDAMVTSADATYDACQLEFLQQKFLPTTNESSATLTTASSGDDSTKKPMLVKLHVASTDQRQCVEHVKTIWTNDDEVMTPFLSRADQSAASATIMLVHINATIAERINALECIDSVLELPAILKLMPFARSASQLSMHATQEAPALEVRLLKGSDQQATLVRLQTNFKKINGIVNAGESSTTGQNTISSPSGAKNVISVGASLNAAASFTTLPCPDVFNQYSVASFSSAGPTSDGRMKPDVVAPGMIITSSRSEQPGSTTKTATTCDLQGTSQATPVVTGLAVLLYEWLRDGWWKAGVKNSAYGMTNIPAALLKALIIHSGDPLRRRLAAFDSGPISCSGIERRAWDLTYPDVYQGYGKPNMTNIAEFGTANSTPTLYFLPNSTEGSEPSVAHEREVKISFTVPRGVDLRATLVWTDPPGSIRATTQLQHDLDLTVQIRNSNQTFHPLTASNSTQRDERNNVEMVQVSYAQLLAAAQSEANSGELIGTDGEIIVDAVIYGRSVLLAKTQAFAFVASSSVIGTAIGAAATDNNNIGSDSIWTPYMVAGVAVGAIVLLMLIACIVRCCARRGRRHETPRTPGAAAAAGYPGGAVIVGQQPIANQPYYAHSTPAGGVQQPYDAERCPYCLFATPDAVAMVNHVEAMHSDGNMQQAPEGTNFGLPPNVYPPLPPPGPQYHNYDPRLNTMQREDERCPYCTFVSSDPVILVNHVQHIHGQ</sequence>
<keyword evidence="8" id="KW-1133">Transmembrane helix</keyword>
<dbReference type="VEuPathDB" id="FungiDB:PYU1_G014747"/>
<keyword evidence="8" id="KW-0472">Membrane</keyword>
<evidence type="ECO:0000256" key="1">
    <source>
        <dbReference type="ARBA" id="ARBA00011073"/>
    </source>
</evidence>
<dbReference type="Pfam" id="PF00082">
    <property type="entry name" value="Peptidase_S8"/>
    <property type="match status" value="1"/>
</dbReference>
<comment type="catalytic activity">
    <reaction evidence="5">
        <text>Hydrolysis of proteins with broad specificity for peptide bonds, and a preference for a large uncharged residue in P1. Hydrolyzes peptide amides.</text>
        <dbReference type="EC" id="3.4.21.62"/>
    </reaction>
</comment>
<dbReference type="SMART" id="SM00355">
    <property type="entry name" value="ZnF_C2H2"/>
    <property type="match status" value="2"/>
</dbReference>
<evidence type="ECO:0000256" key="3">
    <source>
        <dbReference type="ARBA" id="ARBA00022801"/>
    </source>
</evidence>
<dbReference type="InterPro" id="IPR000209">
    <property type="entry name" value="Peptidase_S8/S53_dom"/>
</dbReference>
<dbReference type="InterPro" id="IPR051048">
    <property type="entry name" value="Peptidase_S8/S53_subtilisin"/>
</dbReference>
<evidence type="ECO:0000313" key="12">
    <source>
        <dbReference type="Proteomes" id="UP000019132"/>
    </source>
</evidence>
<dbReference type="InterPro" id="IPR007110">
    <property type="entry name" value="Ig-like_dom"/>
</dbReference>
<dbReference type="PROSITE" id="PS00138">
    <property type="entry name" value="SUBTILASE_SER"/>
    <property type="match status" value="1"/>
</dbReference>
<dbReference type="InterPro" id="IPR023828">
    <property type="entry name" value="Peptidase_S8_Ser-AS"/>
</dbReference>
<evidence type="ECO:0000256" key="5">
    <source>
        <dbReference type="ARBA" id="ARBA00023529"/>
    </source>
</evidence>
<organism evidence="11 12">
    <name type="scientific">Globisporangium ultimum (strain ATCC 200006 / CBS 805.95 / DAOM BR144)</name>
    <name type="common">Pythium ultimum</name>
    <dbReference type="NCBI Taxonomy" id="431595"/>
    <lineage>
        <taxon>Eukaryota</taxon>
        <taxon>Sar</taxon>
        <taxon>Stramenopiles</taxon>
        <taxon>Oomycota</taxon>
        <taxon>Peronosporomycetes</taxon>
        <taxon>Pythiales</taxon>
        <taxon>Pythiaceae</taxon>
        <taxon>Globisporangium</taxon>
    </lineage>
</organism>
<reference evidence="11" key="3">
    <citation type="submission" date="2015-02" db="UniProtKB">
        <authorList>
            <consortium name="EnsemblProtists"/>
        </authorList>
    </citation>
    <scope>IDENTIFICATION</scope>
    <source>
        <strain evidence="11">DAOM BR144</strain>
    </source>
</reference>
<keyword evidence="9" id="KW-0732">Signal</keyword>
<feature type="domain" description="Ig-like" evidence="10">
    <location>
        <begin position="402"/>
        <end position="501"/>
    </location>
</feature>
<dbReference type="AlphaFoldDB" id="K3XC29"/>
<comment type="similarity">
    <text evidence="1">Belongs to the peptidase S8 family.</text>
</comment>
<keyword evidence="8" id="KW-0812">Transmembrane</keyword>
<dbReference type="Gene3D" id="3.40.50.200">
    <property type="entry name" value="Peptidase S8/S53 domain"/>
    <property type="match status" value="1"/>
</dbReference>
<dbReference type="PANTHER" id="PTHR43399">
    <property type="entry name" value="SUBTILISIN-RELATED"/>
    <property type="match status" value="1"/>
</dbReference>
<dbReference type="InterPro" id="IPR036852">
    <property type="entry name" value="Peptidase_S8/S53_dom_sf"/>
</dbReference>
<keyword evidence="12" id="KW-1185">Reference proteome</keyword>
<feature type="region of interest" description="Disordered" evidence="7">
    <location>
        <begin position="93"/>
        <end position="116"/>
    </location>
</feature>
<dbReference type="GO" id="GO:0004252">
    <property type="term" value="F:serine-type endopeptidase activity"/>
    <property type="evidence" value="ECO:0007669"/>
    <property type="project" value="UniProtKB-EC"/>
</dbReference>
<evidence type="ECO:0000256" key="2">
    <source>
        <dbReference type="ARBA" id="ARBA00022670"/>
    </source>
</evidence>
<dbReference type="GO" id="GO:0006508">
    <property type="term" value="P:proteolysis"/>
    <property type="evidence" value="ECO:0007669"/>
    <property type="project" value="UniProtKB-KW"/>
</dbReference>
<dbReference type="STRING" id="431595.K3XC29"/>
<name>K3XC29_GLOUD</name>
<evidence type="ECO:0000256" key="4">
    <source>
        <dbReference type="ARBA" id="ARBA00022825"/>
    </source>
</evidence>
<feature type="transmembrane region" description="Helical" evidence="8">
    <location>
        <begin position="703"/>
        <end position="726"/>
    </location>
</feature>
<reference evidence="12" key="2">
    <citation type="submission" date="2010-04" db="EMBL/GenBank/DDBJ databases">
        <authorList>
            <person name="Buell R."/>
            <person name="Hamilton J."/>
            <person name="Hostetler J."/>
        </authorList>
    </citation>
    <scope>NUCLEOTIDE SEQUENCE [LARGE SCALE GENOMIC DNA]</scope>
    <source>
        <strain evidence="12">DAOM:BR144</strain>
    </source>
</reference>
<keyword evidence="3" id="KW-0378">Hydrolase</keyword>
<reference evidence="12" key="1">
    <citation type="journal article" date="2010" name="Genome Biol.">
        <title>Genome sequence of the necrotrophic plant pathogen Pythium ultimum reveals original pathogenicity mechanisms and effector repertoire.</title>
        <authorList>
            <person name="Levesque C.A."/>
            <person name="Brouwer H."/>
            <person name="Cano L."/>
            <person name="Hamilton J.P."/>
            <person name="Holt C."/>
            <person name="Huitema E."/>
            <person name="Raffaele S."/>
            <person name="Robideau G.P."/>
            <person name="Thines M."/>
            <person name="Win J."/>
            <person name="Zerillo M.M."/>
            <person name="Beakes G.W."/>
            <person name="Boore J.L."/>
            <person name="Busam D."/>
            <person name="Dumas B."/>
            <person name="Ferriera S."/>
            <person name="Fuerstenberg S.I."/>
            <person name="Gachon C.M."/>
            <person name="Gaulin E."/>
            <person name="Govers F."/>
            <person name="Grenville-Briggs L."/>
            <person name="Horner N."/>
            <person name="Hostetler J."/>
            <person name="Jiang R.H."/>
            <person name="Johnson J."/>
            <person name="Krajaejun T."/>
            <person name="Lin H."/>
            <person name="Meijer H.J."/>
            <person name="Moore B."/>
            <person name="Morris P."/>
            <person name="Phuntmart V."/>
            <person name="Puiu D."/>
            <person name="Shetty J."/>
            <person name="Stajich J.E."/>
            <person name="Tripathy S."/>
            <person name="Wawra S."/>
            <person name="van West P."/>
            <person name="Whitty B.R."/>
            <person name="Coutinho P.M."/>
            <person name="Henrissat B."/>
            <person name="Martin F."/>
            <person name="Thomas P.D."/>
            <person name="Tyler B.M."/>
            <person name="De Vries R.P."/>
            <person name="Kamoun S."/>
            <person name="Yandell M."/>
            <person name="Tisserat N."/>
            <person name="Buell C.R."/>
        </authorList>
    </citation>
    <scope>NUCLEOTIDE SEQUENCE</scope>
    <source>
        <strain evidence="12">DAOM:BR144</strain>
    </source>
</reference>